<keyword evidence="5" id="KW-1185">Reference proteome</keyword>
<feature type="chain" id="PRO_5015154334" description="ABC-type transport auxiliary lipoprotein component domain-containing protein" evidence="2">
    <location>
        <begin position="30"/>
        <end position="246"/>
    </location>
</feature>
<accession>A0A2P5K9Q7</accession>
<dbReference type="OrthoDB" id="1494661at2"/>
<dbReference type="AlphaFoldDB" id="A0A2P5K9Q7"/>
<feature type="signal peptide" evidence="2">
    <location>
        <begin position="1"/>
        <end position="29"/>
    </location>
</feature>
<reference evidence="4 5" key="1">
    <citation type="submission" date="2018-01" db="EMBL/GenBank/DDBJ databases">
        <title>Genomic Encyclopedia of Type Strains, Phase III (KMG-III): the genomes of soil and plant-associated and newly described type strains.</title>
        <authorList>
            <person name="Whitman W."/>
        </authorList>
    </citation>
    <scope>NUCLEOTIDE SEQUENCE [LARGE SCALE GENOMIC DNA]</scope>
    <source>
        <strain evidence="4 5">HKI456</strain>
    </source>
</reference>
<dbReference type="InterPro" id="IPR005586">
    <property type="entry name" value="ABC_trans_aux"/>
</dbReference>
<sequence>MKSCRSSRRCPAHIAPLVALCVAALLASACGSVVPDRFYTLTGPARGAPRAAPAGFYIELMPVDVPQQVARSQFVVTTGPGQVDLLEHERWSAPLSDEVGRALSDELSHALGAIDVYRTPYPATAPVFRIHVNVQRFESAPGAHVGVEATWSVRALPDGVPVTCHSTIEEPVTAGYDALVAGHRRALQRLSADIVGVVRRLEQYRSAPVPAASASASALAPASASASAPSGRTGIAPPGAAPDSAL</sequence>
<gene>
    <name evidence="4" type="ORF">B0O95_108101</name>
</gene>
<evidence type="ECO:0000256" key="2">
    <source>
        <dbReference type="SAM" id="SignalP"/>
    </source>
</evidence>
<dbReference type="RefSeq" id="WP_104077672.1">
    <property type="nucleotide sequence ID" value="NZ_CP062178.1"/>
</dbReference>
<dbReference type="SUPFAM" id="SSF159594">
    <property type="entry name" value="XCC0632-like"/>
    <property type="match status" value="1"/>
</dbReference>
<protein>
    <recommendedName>
        <fullName evidence="3">ABC-type transport auxiliary lipoprotein component domain-containing protein</fullName>
    </recommendedName>
</protein>
<name>A0A2P5K9Q7_9BURK</name>
<evidence type="ECO:0000256" key="1">
    <source>
        <dbReference type="SAM" id="MobiDB-lite"/>
    </source>
</evidence>
<evidence type="ECO:0000313" key="5">
    <source>
        <dbReference type="Proteomes" id="UP000243096"/>
    </source>
</evidence>
<dbReference type="PROSITE" id="PS51257">
    <property type="entry name" value="PROKAR_LIPOPROTEIN"/>
    <property type="match status" value="1"/>
</dbReference>
<proteinExistence type="predicted"/>
<dbReference type="Gene3D" id="3.40.50.10610">
    <property type="entry name" value="ABC-type transport auxiliary lipoprotein component"/>
    <property type="match status" value="1"/>
</dbReference>
<evidence type="ECO:0000313" key="4">
    <source>
        <dbReference type="EMBL" id="PPB83440.1"/>
    </source>
</evidence>
<feature type="compositionally biased region" description="Low complexity" evidence="1">
    <location>
        <begin position="220"/>
        <end position="230"/>
    </location>
</feature>
<feature type="domain" description="ABC-type transport auxiliary lipoprotein component" evidence="3">
    <location>
        <begin position="39"/>
        <end position="195"/>
    </location>
</feature>
<dbReference type="Proteomes" id="UP000243096">
    <property type="component" value="Unassembled WGS sequence"/>
</dbReference>
<evidence type="ECO:0000259" key="3">
    <source>
        <dbReference type="Pfam" id="PF03886"/>
    </source>
</evidence>
<dbReference type="Pfam" id="PF03886">
    <property type="entry name" value="ABC_trans_aux"/>
    <property type="match status" value="1"/>
</dbReference>
<comment type="caution">
    <text evidence="4">The sequence shown here is derived from an EMBL/GenBank/DDBJ whole genome shotgun (WGS) entry which is preliminary data.</text>
</comment>
<dbReference type="EMBL" id="PRDW01000008">
    <property type="protein sequence ID" value="PPB83440.1"/>
    <property type="molecule type" value="Genomic_DNA"/>
</dbReference>
<organism evidence="4 5">
    <name type="scientific">Mycetohabitans endofungorum</name>
    <dbReference type="NCBI Taxonomy" id="417203"/>
    <lineage>
        <taxon>Bacteria</taxon>
        <taxon>Pseudomonadati</taxon>
        <taxon>Pseudomonadota</taxon>
        <taxon>Betaproteobacteria</taxon>
        <taxon>Burkholderiales</taxon>
        <taxon>Burkholderiaceae</taxon>
        <taxon>Mycetohabitans</taxon>
    </lineage>
</organism>
<keyword evidence="2" id="KW-0732">Signal</keyword>
<feature type="region of interest" description="Disordered" evidence="1">
    <location>
        <begin position="220"/>
        <end position="246"/>
    </location>
</feature>